<reference evidence="1" key="1">
    <citation type="journal article" date="2019" name="Sci. Rep.">
        <title>Draft genome of Tanacetum cinerariifolium, the natural source of mosquito coil.</title>
        <authorList>
            <person name="Yamashiro T."/>
            <person name="Shiraishi A."/>
            <person name="Satake H."/>
            <person name="Nakayama K."/>
        </authorList>
    </citation>
    <scope>NUCLEOTIDE SEQUENCE</scope>
</reference>
<evidence type="ECO:0000313" key="1">
    <source>
        <dbReference type="EMBL" id="GEU79809.1"/>
    </source>
</evidence>
<sequence>MAEDSKMKIDKFDGHDFGFWKMQIEGYMYQKKLHEPLVEAKPTGMKVKDWTLLDWHALGMVVLSLAKNVAYNIVNEKTTYDLFKDLSNIYEKPSASSKVILIRQLVNTKMKEGAFVADHVSEFNSILSGSMSVDIKFDDGVQALLLLSSLPESWLGTVTAVGGSTGTTKLKFDNIRDLIIREDIRRKPFGKYSNSLLIAEDKGRGIKQDIGQNKELEWFKLRSGKVRLADDKTLDIAGVEDVVLKTFIGITSITVNGKAAYELKEKFLDDLRDNAFSGTNGEDAVEHIEYFFKIVDPIDLPNVNYERVRLVVFPISLVGNASKWFDEFKGSVTTWVDLTENFFGKYYAPSRTCNIKKVDNKEGVTNKGFSDLEEGNNNDEHEIVEIFKIEKLFTHDIERNKTYEDYESELNNEVGEPWSKDGIPYEICDHIYETFRFKNGKTKWPTCNSNEDGFCNGGELSGMMIILVFDKSPGDFSANDLKYQATRSDTSINGPDHIRGPYININTTHGPYLDERNGRACNNIDHQEKEERHKEGRCNLFDDPAREPPVCKIRRFEMIKYSFEHEEEYVAINEYEYDDLIRTNEDACHAYQEIFRNIDEGWLVTRQNKELKKSLT</sequence>
<gene>
    <name evidence="1" type="ORF">Tci_051787</name>
</gene>
<name>A0A6L2N2G2_TANCI</name>
<proteinExistence type="predicted"/>
<dbReference type="AlphaFoldDB" id="A0A6L2N2G2"/>
<organism evidence="1">
    <name type="scientific">Tanacetum cinerariifolium</name>
    <name type="common">Dalmatian daisy</name>
    <name type="synonym">Chrysanthemum cinerariifolium</name>
    <dbReference type="NCBI Taxonomy" id="118510"/>
    <lineage>
        <taxon>Eukaryota</taxon>
        <taxon>Viridiplantae</taxon>
        <taxon>Streptophyta</taxon>
        <taxon>Embryophyta</taxon>
        <taxon>Tracheophyta</taxon>
        <taxon>Spermatophyta</taxon>
        <taxon>Magnoliopsida</taxon>
        <taxon>eudicotyledons</taxon>
        <taxon>Gunneridae</taxon>
        <taxon>Pentapetalae</taxon>
        <taxon>asterids</taxon>
        <taxon>campanulids</taxon>
        <taxon>Asterales</taxon>
        <taxon>Asteraceae</taxon>
        <taxon>Asteroideae</taxon>
        <taxon>Anthemideae</taxon>
        <taxon>Anthemidinae</taxon>
        <taxon>Tanacetum</taxon>
    </lineage>
</organism>
<dbReference type="EMBL" id="BKCJ010007951">
    <property type="protein sequence ID" value="GEU79809.1"/>
    <property type="molecule type" value="Genomic_DNA"/>
</dbReference>
<comment type="caution">
    <text evidence="1">The sequence shown here is derived from an EMBL/GenBank/DDBJ whole genome shotgun (WGS) entry which is preliminary data.</text>
</comment>
<accession>A0A6L2N2G2</accession>
<dbReference type="Pfam" id="PF14223">
    <property type="entry name" value="Retrotran_gag_2"/>
    <property type="match status" value="1"/>
</dbReference>
<protein>
    <submittedName>
        <fullName evidence="1">Retrovirus-related Pol polyprotein from transposon TNT 1-94</fullName>
    </submittedName>
</protein>